<comment type="caution">
    <text evidence="3">The sequence shown here is derived from an EMBL/GenBank/DDBJ whole genome shotgun (WGS) entry which is preliminary data.</text>
</comment>
<evidence type="ECO:0000259" key="2">
    <source>
        <dbReference type="PROSITE" id="PS50828"/>
    </source>
</evidence>
<evidence type="ECO:0000256" key="1">
    <source>
        <dbReference type="SAM" id="MobiDB-lite"/>
    </source>
</evidence>
<keyword evidence="4" id="KW-1185">Reference proteome</keyword>
<dbReference type="Pfam" id="PF01713">
    <property type="entry name" value="Smr"/>
    <property type="match status" value="1"/>
</dbReference>
<gene>
    <name evidence="3" type="ORF">ABDB84_13950</name>
</gene>
<dbReference type="SUPFAM" id="SSF160443">
    <property type="entry name" value="SMR domain-like"/>
    <property type="match status" value="1"/>
</dbReference>
<sequence>MARNKTIALADLKRHVRASPASVAARPAAAAAKAVPAAPGKDDAALFKAAVEDVRSLPASNRAEIKRTLPAPVPRPRTELAESAQTPATKEADQWLPAHWLQDSAQPAGNATEQLMARALQGVVPIRYDKVHADTPKPLPVPLQHERDEQAALAESIYAPTPLELVLEGGDELYYLKEGLPRTMLRDLRRGRWVVQAELDLHGANRDEARDLLAAAFAQWRKQDIRCVRVIHGKGLGSPGKEPVLKKLVAGWLMNYDDVLVYTQARVHDGGAGALLVLMRAARR</sequence>
<name>A0ABU9Z0U1_9RHOO</name>
<dbReference type="PROSITE" id="PS50828">
    <property type="entry name" value="SMR"/>
    <property type="match status" value="1"/>
</dbReference>
<organism evidence="3 4">
    <name type="scientific">Uliginosibacterium sediminicola</name>
    <dbReference type="NCBI Taxonomy" id="2024550"/>
    <lineage>
        <taxon>Bacteria</taxon>
        <taxon>Pseudomonadati</taxon>
        <taxon>Pseudomonadota</taxon>
        <taxon>Betaproteobacteria</taxon>
        <taxon>Rhodocyclales</taxon>
        <taxon>Zoogloeaceae</taxon>
        <taxon>Uliginosibacterium</taxon>
    </lineage>
</organism>
<feature type="region of interest" description="Disordered" evidence="1">
    <location>
        <begin position="62"/>
        <end position="91"/>
    </location>
</feature>
<dbReference type="PANTHER" id="PTHR35562:SF2">
    <property type="entry name" value="DNA ENDONUCLEASE SMRA-RELATED"/>
    <property type="match status" value="1"/>
</dbReference>
<dbReference type="Proteomes" id="UP001410394">
    <property type="component" value="Unassembled WGS sequence"/>
</dbReference>
<accession>A0ABU9Z0U1</accession>
<dbReference type="RefSeq" id="WP_345920354.1">
    <property type="nucleotide sequence ID" value="NZ_JBDIVE010000007.1"/>
</dbReference>
<evidence type="ECO:0000313" key="4">
    <source>
        <dbReference type="Proteomes" id="UP001410394"/>
    </source>
</evidence>
<dbReference type="PANTHER" id="PTHR35562">
    <property type="entry name" value="DNA ENDONUCLEASE SMRA-RELATED"/>
    <property type="match status" value="1"/>
</dbReference>
<evidence type="ECO:0000313" key="3">
    <source>
        <dbReference type="EMBL" id="MEN3069587.1"/>
    </source>
</evidence>
<feature type="domain" description="Smr" evidence="2">
    <location>
        <begin position="199"/>
        <end position="280"/>
    </location>
</feature>
<dbReference type="InterPro" id="IPR036063">
    <property type="entry name" value="Smr_dom_sf"/>
</dbReference>
<reference evidence="3 4" key="1">
    <citation type="journal article" date="2018" name="Int. J. Syst. Evol. Microbiol.">
        <title>Uliginosibacterium sediminicola sp. nov., isolated from freshwater sediment.</title>
        <authorList>
            <person name="Hwang W.M."/>
            <person name="Kim S.M."/>
            <person name="Kang K."/>
            <person name="Ahn T.Y."/>
        </authorList>
    </citation>
    <scope>NUCLEOTIDE SEQUENCE [LARGE SCALE GENOMIC DNA]</scope>
    <source>
        <strain evidence="3 4">M1-21</strain>
    </source>
</reference>
<protein>
    <submittedName>
        <fullName evidence="3">Smr/MutS family protein</fullName>
    </submittedName>
</protein>
<dbReference type="InterPro" id="IPR002625">
    <property type="entry name" value="Smr_dom"/>
</dbReference>
<dbReference type="EMBL" id="JBDIVE010000007">
    <property type="protein sequence ID" value="MEN3069587.1"/>
    <property type="molecule type" value="Genomic_DNA"/>
</dbReference>
<dbReference type="Gene3D" id="3.30.1370.110">
    <property type="match status" value="1"/>
</dbReference>
<proteinExistence type="predicted"/>
<dbReference type="SMART" id="SM00463">
    <property type="entry name" value="SMR"/>
    <property type="match status" value="1"/>
</dbReference>